<proteinExistence type="predicted"/>
<evidence type="ECO:0000313" key="3">
    <source>
        <dbReference type="EMBL" id="KAJ8438634.1"/>
    </source>
</evidence>
<keyword evidence="4" id="KW-1185">Reference proteome</keyword>
<dbReference type="AlphaFoldDB" id="A0A9Q1K844"/>
<dbReference type="InterPro" id="IPR058353">
    <property type="entry name" value="DUF8040"/>
</dbReference>
<evidence type="ECO:0000259" key="2">
    <source>
        <dbReference type="Pfam" id="PF26138"/>
    </source>
</evidence>
<dbReference type="Proteomes" id="UP001153076">
    <property type="component" value="Unassembled WGS sequence"/>
</dbReference>
<sequence length="320" mass="36801">MPSRSPPKTVHSSRKRKSEGGTSGDGKRQALLNWSAREEEVNQALAFLRMREKGKQQPSLTKQVQAQLKQHPEVSAMETDFIWNVMDYIHQKTEENLFLDLDDEFCDTSNQESFPCDCVSGLEYRQNMLCGKMDMDDCTMDKEECTMDEVEDQAVDTIIGYILERYLANRPRSTFKERMPRAIGGESGAQYIHRLLSGNHPNLCRKVLRLEKDAFTHLVSIFMERGLLEEGHFVRAADIVAMTLFRLARGASYREAEDRFQHSPSTIGKYHKQVLDSLVQLSADIVRSYQSQDEVAPEILQKKGFYWPFFKVCCEPSHTL</sequence>
<dbReference type="Pfam" id="PF26138">
    <property type="entry name" value="DUF8040"/>
    <property type="match status" value="1"/>
</dbReference>
<organism evidence="3 4">
    <name type="scientific">Carnegiea gigantea</name>
    <dbReference type="NCBI Taxonomy" id="171969"/>
    <lineage>
        <taxon>Eukaryota</taxon>
        <taxon>Viridiplantae</taxon>
        <taxon>Streptophyta</taxon>
        <taxon>Embryophyta</taxon>
        <taxon>Tracheophyta</taxon>
        <taxon>Spermatophyta</taxon>
        <taxon>Magnoliopsida</taxon>
        <taxon>eudicotyledons</taxon>
        <taxon>Gunneridae</taxon>
        <taxon>Pentapetalae</taxon>
        <taxon>Caryophyllales</taxon>
        <taxon>Cactineae</taxon>
        <taxon>Cactaceae</taxon>
        <taxon>Cactoideae</taxon>
        <taxon>Echinocereeae</taxon>
        <taxon>Carnegiea</taxon>
    </lineage>
</organism>
<accession>A0A9Q1K844</accession>
<dbReference type="EMBL" id="JAKOGI010000246">
    <property type="protein sequence ID" value="KAJ8438634.1"/>
    <property type="molecule type" value="Genomic_DNA"/>
</dbReference>
<dbReference type="OrthoDB" id="2430314at2759"/>
<evidence type="ECO:0000313" key="4">
    <source>
        <dbReference type="Proteomes" id="UP001153076"/>
    </source>
</evidence>
<comment type="caution">
    <text evidence="3">The sequence shown here is derived from an EMBL/GenBank/DDBJ whole genome shotgun (WGS) entry which is preliminary data.</text>
</comment>
<feature type="region of interest" description="Disordered" evidence="1">
    <location>
        <begin position="1"/>
        <end position="30"/>
    </location>
</feature>
<protein>
    <recommendedName>
        <fullName evidence="2">DUF8040 domain-containing protein</fullName>
    </recommendedName>
</protein>
<gene>
    <name evidence="3" type="ORF">Cgig2_016380</name>
</gene>
<feature type="domain" description="DUF8040" evidence="2">
    <location>
        <begin position="187"/>
        <end position="279"/>
    </location>
</feature>
<reference evidence="3" key="1">
    <citation type="submission" date="2022-04" db="EMBL/GenBank/DDBJ databases">
        <title>Carnegiea gigantea Genome sequencing and assembly v2.</title>
        <authorList>
            <person name="Copetti D."/>
            <person name="Sanderson M.J."/>
            <person name="Burquez A."/>
            <person name="Wojciechowski M.F."/>
        </authorList>
    </citation>
    <scope>NUCLEOTIDE SEQUENCE</scope>
    <source>
        <strain evidence="3">SGP5-SGP5p</strain>
        <tissue evidence="3">Aerial part</tissue>
    </source>
</reference>
<evidence type="ECO:0000256" key="1">
    <source>
        <dbReference type="SAM" id="MobiDB-lite"/>
    </source>
</evidence>
<name>A0A9Q1K844_9CARY</name>